<gene>
    <name evidence="2" type="ORF">TIFTF001_040384</name>
</gene>
<feature type="compositionally biased region" description="Basic and acidic residues" evidence="1">
    <location>
        <begin position="89"/>
        <end position="98"/>
    </location>
</feature>
<reference evidence="2" key="1">
    <citation type="submission" date="2023-07" db="EMBL/GenBank/DDBJ databases">
        <title>draft genome sequence of fig (Ficus carica).</title>
        <authorList>
            <person name="Takahashi T."/>
            <person name="Nishimura K."/>
        </authorList>
    </citation>
    <scope>NUCLEOTIDE SEQUENCE</scope>
</reference>
<proteinExistence type="predicted"/>
<dbReference type="EMBL" id="BTGU01001433">
    <property type="protein sequence ID" value="GMN23030.1"/>
    <property type="molecule type" value="Genomic_DNA"/>
</dbReference>
<evidence type="ECO:0000256" key="1">
    <source>
        <dbReference type="SAM" id="MobiDB-lite"/>
    </source>
</evidence>
<evidence type="ECO:0000313" key="2">
    <source>
        <dbReference type="EMBL" id="GMN23030.1"/>
    </source>
</evidence>
<organism evidence="2 3">
    <name type="scientific">Ficus carica</name>
    <name type="common">Common fig</name>
    <dbReference type="NCBI Taxonomy" id="3494"/>
    <lineage>
        <taxon>Eukaryota</taxon>
        <taxon>Viridiplantae</taxon>
        <taxon>Streptophyta</taxon>
        <taxon>Embryophyta</taxon>
        <taxon>Tracheophyta</taxon>
        <taxon>Spermatophyta</taxon>
        <taxon>Magnoliopsida</taxon>
        <taxon>eudicotyledons</taxon>
        <taxon>Gunneridae</taxon>
        <taxon>Pentapetalae</taxon>
        <taxon>rosids</taxon>
        <taxon>fabids</taxon>
        <taxon>Rosales</taxon>
        <taxon>Moraceae</taxon>
        <taxon>Ficeae</taxon>
        <taxon>Ficus</taxon>
    </lineage>
</organism>
<accession>A0AA87Z0Y6</accession>
<protein>
    <submittedName>
        <fullName evidence="2">Uncharacterized protein</fullName>
    </submittedName>
</protein>
<dbReference type="AlphaFoldDB" id="A0AA87Z0Y6"/>
<keyword evidence="3" id="KW-1185">Reference proteome</keyword>
<evidence type="ECO:0000313" key="3">
    <source>
        <dbReference type="Proteomes" id="UP001187192"/>
    </source>
</evidence>
<comment type="caution">
    <text evidence="2">The sequence shown here is derived from an EMBL/GenBank/DDBJ whole genome shotgun (WGS) entry which is preliminary data.</text>
</comment>
<feature type="compositionally biased region" description="Basic residues" evidence="1">
    <location>
        <begin position="63"/>
        <end position="83"/>
    </location>
</feature>
<dbReference type="Proteomes" id="UP001187192">
    <property type="component" value="Unassembled WGS sequence"/>
</dbReference>
<name>A0AA87Z0Y6_FICCA</name>
<sequence length="241" mass="27491">MISLLLKWRDRFQEFKAWLILETLNSKNLDKVCINKELCTKCPPNPTPGCTCAPCSAKPRHRSKKFSKKKGIRRNKNFPRRKDRGSSSAKEEALERKKQPSASSTIVKTHFIKNCPRSKSQKMIAHNEVESIFFADEEINDQTLCSLQLSDSDAEASQSNSESEPTNPGEVFHMNVVHMAQKAPIIRIKFIPTKYANPVKVAAFFDTCASYSIMNPDILSPAHWKKKKQFFHVANREVFCT</sequence>
<feature type="region of interest" description="Disordered" evidence="1">
    <location>
        <begin position="63"/>
        <end position="104"/>
    </location>
</feature>